<dbReference type="InParanoid" id="A0A0Q9XD22"/>
<evidence type="ECO:0000313" key="2">
    <source>
        <dbReference type="Proteomes" id="UP000009192"/>
    </source>
</evidence>
<accession>A0A0Q9XD22</accession>
<evidence type="ECO:0000313" key="1">
    <source>
        <dbReference type="EMBL" id="KRG06181.1"/>
    </source>
</evidence>
<sequence length="107" mass="11922">MDNNSNKLQQQQRWQLSAGSVALVTNKKKRRKFLVLSIGRDACAAANSNWIFCKAETEASARHLLKGEFVHAFMSLACRNTQHASAIAIHVADALTLLRRDTCRPAE</sequence>
<dbReference type="Proteomes" id="UP000009192">
    <property type="component" value="Unassembled WGS sequence"/>
</dbReference>
<keyword evidence="2" id="KW-1185">Reference proteome</keyword>
<reference evidence="1 2" key="1">
    <citation type="journal article" date="2007" name="Nature">
        <title>Evolution of genes and genomes on the Drosophila phylogeny.</title>
        <authorList>
            <consortium name="Drosophila 12 Genomes Consortium"/>
            <person name="Clark A.G."/>
            <person name="Eisen M.B."/>
            <person name="Smith D.R."/>
            <person name="Bergman C.M."/>
            <person name="Oliver B."/>
            <person name="Markow T.A."/>
            <person name="Kaufman T.C."/>
            <person name="Kellis M."/>
            <person name="Gelbart W."/>
            <person name="Iyer V.N."/>
            <person name="Pollard D.A."/>
            <person name="Sackton T.B."/>
            <person name="Larracuente A.M."/>
            <person name="Singh N.D."/>
            <person name="Abad J.P."/>
            <person name="Abt D.N."/>
            <person name="Adryan B."/>
            <person name="Aguade M."/>
            <person name="Akashi H."/>
            <person name="Anderson W.W."/>
            <person name="Aquadro C.F."/>
            <person name="Ardell D.H."/>
            <person name="Arguello R."/>
            <person name="Artieri C.G."/>
            <person name="Barbash D.A."/>
            <person name="Barker D."/>
            <person name="Barsanti P."/>
            <person name="Batterham P."/>
            <person name="Batzoglou S."/>
            <person name="Begun D."/>
            <person name="Bhutkar A."/>
            <person name="Blanco E."/>
            <person name="Bosak S.A."/>
            <person name="Bradley R.K."/>
            <person name="Brand A.D."/>
            <person name="Brent M.R."/>
            <person name="Brooks A.N."/>
            <person name="Brown R.H."/>
            <person name="Butlin R.K."/>
            <person name="Caggese C."/>
            <person name="Calvi B.R."/>
            <person name="Bernardo de Carvalho A."/>
            <person name="Caspi A."/>
            <person name="Castrezana S."/>
            <person name="Celniker S.E."/>
            <person name="Chang J.L."/>
            <person name="Chapple C."/>
            <person name="Chatterji S."/>
            <person name="Chinwalla A."/>
            <person name="Civetta A."/>
            <person name="Clifton S.W."/>
            <person name="Comeron J.M."/>
            <person name="Costello J.C."/>
            <person name="Coyne J.A."/>
            <person name="Daub J."/>
            <person name="David R.G."/>
            <person name="Delcher A.L."/>
            <person name="Delehaunty K."/>
            <person name="Do C.B."/>
            <person name="Ebling H."/>
            <person name="Edwards K."/>
            <person name="Eickbush T."/>
            <person name="Evans J.D."/>
            <person name="Filipski A."/>
            <person name="Findeiss S."/>
            <person name="Freyhult E."/>
            <person name="Fulton L."/>
            <person name="Fulton R."/>
            <person name="Garcia A.C."/>
            <person name="Gardiner A."/>
            <person name="Garfield D.A."/>
            <person name="Garvin B.E."/>
            <person name="Gibson G."/>
            <person name="Gilbert D."/>
            <person name="Gnerre S."/>
            <person name="Godfrey J."/>
            <person name="Good R."/>
            <person name="Gotea V."/>
            <person name="Gravely B."/>
            <person name="Greenberg A.J."/>
            <person name="Griffiths-Jones S."/>
            <person name="Gross S."/>
            <person name="Guigo R."/>
            <person name="Gustafson E.A."/>
            <person name="Haerty W."/>
            <person name="Hahn M.W."/>
            <person name="Halligan D.L."/>
            <person name="Halpern A.L."/>
            <person name="Halter G.M."/>
            <person name="Han M.V."/>
            <person name="Heger A."/>
            <person name="Hillier L."/>
            <person name="Hinrichs A.S."/>
            <person name="Holmes I."/>
            <person name="Hoskins R.A."/>
            <person name="Hubisz M.J."/>
            <person name="Hultmark D."/>
            <person name="Huntley M.A."/>
            <person name="Jaffe D.B."/>
            <person name="Jagadeeshan S."/>
            <person name="Jeck W.R."/>
            <person name="Johnson J."/>
            <person name="Jones C.D."/>
            <person name="Jordan W.C."/>
            <person name="Karpen G.H."/>
            <person name="Kataoka E."/>
            <person name="Keightley P.D."/>
            <person name="Kheradpour P."/>
            <person name="Kirkness E.F."/>
            <person name="Koerich L.B."/>
            <person name="Kristiansen K."/>
            <person name="Kudrna D."/>
            <person name="Kulathinal R.J."/>
            <person name="Kumar S."/>
            <person name="Kwok R."/>
            <person name="Lander E."/>
            <person name="Langley C.H."/>
            <person name="Lapoint R."/>
            <person name="Lazzaro B.P."/>
            <person name="Lee S.J."/>
            <person name="Levesque L."/>
            <person name="Li R."/>
            <person name="Lin C.F."/>
            <person name="Lin M.F."/>
            <person name="Lindblad-Toh K."/>
            <person name="Llopart A."/>
            <person name="Long M."/>
            <person name="Low L."/>
            <person name="Lozovsky E."/>
            <person name="Lu J."/>
            <person name="Luo M."/>
            <person name="Machado C.A."/>
            <person name="Makalowski W."/>
            <person name="Marzo M."/>
            <person name="Matsuda M."/>
            <person name="Matzkin L."/>
            <person name="McAllister B."/>
            <person name="McBride C.S."/>
            <person name="McKernan B."/>
            <person name="McKernan K."/>
            <person name="Mendez-Lago M."/>
            <person name="Minx P."/>
            <person name="Mollenhauer M.U."/>
            <person name="Montooth K."/>
            <person name="Mount S.M."/>
            <person name="Mu X."/>
            <person name="Myers E."/>
            <person name="Negre B."/>
            <person name="Newfeld S."/>
            <person name="Nielsen R."/>
            <person name="Noor M.A."/>
            <person name="O'Grady P."/>
            <person name="Pachter L."/>
            <person name="Papaceit M."/>
            <person name="Parisi M.J."/>
            <person name="Parisi M."/>
            <person name="Parts L."/>
            <person name="Pedersen J.S."/>
            <person name="Pesole G."/>
            <person name="Phillippy A.M."/>
            <person name="Ponting C.P."/>
            <person name="Pop M."/>
            <person name="Porcelli D."/>
            <person name="Powell J.R."/>
            <person name="Prohaska S."/>
            <person name="Pruitt K."/>
            <person name="Puig M."/>
            <person name="Quesneville H."/>
            <person name="Ram K.R."/>
            <person name="Rand D."/>
            <person name="Rasmussen M.D."/>
            <person name="Reed L.K."/>
            <person name="Reenan R."/>
            <person name="Reily A."/>
            <person name="Remington K.A."/>
            <person name="Rieger T.T."/>
            <person name="Ritchie M.G."/>
            <person name="Robin C."/>
            <person name="Rogers Y.H."/>
            <person name="Rohde C."/>
            <person name="Rozas J."/>
            <person name="Rubenfield M.J."/>
            <person name="Ruiz A."/>
            <person name="Russo S."/>
            <person name="Salzberg S.L."/>
            <person name="Sanchez-Gracia A."/>
            <person name="Saranga D.J."/>
            <person name="Sato H."/>
            <person name="Schaeffer S.W."/>
            <person name="Schatz M.C."/>
            <person name="Schlenke T."/>
            <person name="Schwartz R."/>
            <person name="Segarra C."/>
            <person name="Singh R.S."/>
            <person name="Sirot L."/>
            <person name="Sirota M."/>
            <person name="Sisneros N.B."/>
            <person name="Smith C.D."/>
            <person name="Smith T.F."/>
            <person name="Spieth J."/>
            <person name="Stage D.E."/>
            <person name="Stark A."/>
            <person name="Stephan W."/>
            <person name="Strausberg R.L."/>
            <person name="Strempel S."/>
            <person name="Sturgill D."/>
            <person name="Sutton G."/>
            <person name="Sutton G.G."/>
            <person name="Tao W."/>
            <person name="Teichmann S."/>
            <person name="Tobari Y.N."/>
            <person name="Tomimura Y."/>
            <person name="Tsolas J.M."/>
            <person name="Valente V.L."/>
            <person name="Venter E."/>
            <person name="Venter J.C."/>
            <person name="Vicario S."/>
            <person name="Vieira F.G."/>
            <person name="Vilella A.J."/>
            <person name="Villasante A."/>
            <person name="Walenz B."/>
            <person name="Wang J."/>
            <person name="Wasserman M."/>
            <person name="Watts T."/>
            <person name="Wilson D."/>
            <person name="Wilson R.K."/>
            <person name="Wing R.A."/>
            <person name="Wolfner M.F."/>
            <person name="Wong A."/>
            <person name="Wong G.K."/>
            <person name="Wu C.I."/>
            <person name="Wu G."/>
            <person name="Yamamoto D."/>
            <person name="Yang H.P."/>
            <person name="Yang S.P."/>
            <person name="Yorke J.A."/>
            <person name="Yoshida K."/>
            <person name="Zdobnov E."/>
            <person name="Zhang P."/>
            <person name="Zhang Y."/>
            <person name="Zimin A.V."/>
            <person name="Baldwin J."/>
            <person name="Abdouelleil A."/>
            <person name="Abdulkadir J."/>
            <person name="Abebe A."/>
            <person name="Abera B."/>
            <person name="Abreu J."/>
            <person name="Acer S.C."/>
            <person name="Aftuck L."/>
            <person name="Alexander A."/>
            <person name="An P."/>
            <person name="Anderson E."/>
            <person name="Anderson S."/>
            <person name="Arachi H."/>
            <person name="Azer M."/>
            <person name="Bachantsang P."/>
            <person name="Barry A."/>
            <person name="Bayul T."/>
            <person name="Berlin A."/>
            <person name="Bessette D."/>
            <person name="Bloom T."/>
            <person name="Blye J."/>
            <person name="Boguslavskiy L."/>
            <person name="Bonnet C."/>
            <person name="Boukhgalter B."/>
            <person name="Bourzgui I."/>
            <person name="Brown A."/>
            <person name="Cahill P."/>
            <person name="Channer S."/>
            <person name="Cheshatsang Y."/>
            <person name="Chuda L."/>
            <person name="Citroen M."/>
            <person name="Collymore A."/>
            <person name="Cooke P."/>
            <person name="Costello M."/>
            <person name="D'Aco K."/>
            <person name="Daza R."/>
            <person name="De Haan G."/>
            <person name="DeGray S."/>
            <person name="DeMaso C."/>
            <person name="Dhargay N."/>
            <person name="Dooley K."/>
            <person name="Dooley E."/>
            <person name="Doricent M."/>
            <person name="Dorje P."/>
            <person name="Dorjee K."/>
            <person name="Dupes A."/>
            <person name="Elong R."/>
            <person name="Falk J."/>
            <person name="Farina A."/>
            <person name="Faro S."/>
            <person name="Ferguson D."/>
            <person name="Fisher S."/>
            <person name="Foley C.D."/>
            <person name="Franke A."/>
            <person name="Friedrich D."/>
            <person name="Gadbois L."/>
            <person name="Gearin G."/>
            <person name="Gearin C.R."/>
            <person name="Giannoukos G."/>
            <person name="Goode T."/>
            <person name="Graham J."/>
            <person name="Grandbois E."/>
            <person name="Grewal S."/>
            <person name="Gyaltsen K."/>
            <person name="Hafez N."/>
            <person name="Hagos B."/>
            <person name="Hall J."/>
            <person name="Henson C."/>
            <person name="Hollinger A."/>
            <person name="Honan T."/>
            <person name="Huard M.D."/>
            <person name="Hughes L."/>
            <person name="Hurhula B."/>
            <person name="Husby M.E."/>
            <person name="Kamat A."/>
            <person name="Kanga B."/>
            <person name="Kashin S."/>
            <person name="Khazanovich D."/>
            <person name="Kisner P."/>
            <person name="Lance K."/>
            <person name="Lara M."/>
            <person name="Lee W."/>
            <person name="Lennon N."/>
            <person name="Letendre F."/>
            <person name="LeVine R."/>
            <person name="Lipovsky A."/>
            <person name="Liu X."/>
            <person name="Liu J."/>
            <person name="Liu S."/>
            <person name="Lokyitsang T."/>
            <person name="Lokyitsang Y."/>
            <person name="Lubonja R."/>
            <person name="Lui A."/>
            <person name="MacDonald P."/>
            <person name="Magnisalis V."/>
            <person name="Maru K."/>
            <person name="Matthews C."/>
            <person name="McCusker W."/>
            <person name="McDonough S."/>
            <person name="Mehta T."/>
            <person name="Meldrim J."/>
            <person name="Meneus L."/>
            <person name="Mihai O."/>
            <person name="Mihalev A."/>
            <person name="Mihova T."/>
            <person name="Mittelman R."/>
            <person name="Mlenga V."/>
            <person name="Montmayeur A."/>
            <person name="Mulrain L."/>
            <person name="Navidi A."/>
            <person name="Naylor J."/>
            <person name="Negash T."/>
            <person name="Nguyen T."/>
            <person name="Nguyen N."/>
            <person name="Nicol R."/>
            <person name="Norbu C."/>
            <person name="Norbu N."/>
            <person name="Novod N."/>
            <person name="O'Neill B."/>
            <person name="Osman S."/>
            <person name="Markiewicz E."/>
            <person name="Oyono O.L."/>
            <person name="Patti C."/>
            <person name="Phunkhang P."/>
            <person name="Pierre F."/>
            <person name="Priest M."/>
            <person name="Raghuraman S."/>
            <person name="Rege F."/>
            <person name="Reyes R."/>
            <person name="Rise C."/>
            <person name="Rogov P."/>
            <person name="Ross K."/>
            <person name="Ryan E."/>
            <person name="Settipalli S."/>
            <person name="Shea T."/>
            <person name="Sherpa N."/>
            <person name="Shi L."/>
            <person name="Shih D."/>
            <person name="Sparrow T."/>
            <person name="Spaulding J."/>
            <person name="Stalker J."/>
            <person name="Stange-Thomann N."/>
            <person name="Stavropoulos S."/>
            <person name="Stone C."/>
            <person name="Strader C."/>
            <person name="Tesfaye S."/>
            <person name="Thomson T."/>
            <person name="Thoulutsang Y."/>
            <person name="Thoulutsang D."/>
            <person name="Topham K."/>
            <person name="Topping I."/>
            <person name="Tsamla T."/>
            <person name="Vassiliev H."/>
            <person name="Vo A."/>
            <person name="Wangchuk T."/>
            <person name="Wangdi T."/>
            <person name="Weiand M."/>
            <person name="Wilkinson J."/>
            <person name="Wilson A."/>
            <person name="Yadav S."/>
            <person name="Young G."/>
            <person name="Yu Q."/>
            <person name="Zembek L."/>
            <person name="Zhong D."/>
            <person name="Zimmer A."/>
            <person name="Zwirko Z."/>
            <person name="Jaffe D.B."/>
            <person name="Alvarez P."/>
            <person name="Brockman W."/>
            <person name="Butler J."/>
            <person name="Chin C."/>
            <person name="Gnerre S."/>
            <person name="Grabherr M."/>
            <person name="Kleber M."/>
            <person name="Mauceli E."/>
            <person name="MacCallum I."/>
        </authorList>
    </citation>
    <scope>NUCLEOTIDE SEQUENCE [LARGE SCALE GENOMIC DNA]</scope>
    <source>
        <strain evidence="2">Tucson 15081-1352.22</strain>
    </source>
</reference>
<gene>
    <name evidence="1" type="primary">Dmoj\GI25549</name>
    <name evidence="1" type="ORF">Dmoj_GI25549</name>
</gene>
<proteinExistence type="predicted"/>
<dbReference type="KEGG" id="dmo:Dmoj_GI25549"/>
<organism evidence="1 2">
    <name type="scientific">Drosophila mojavensis</name>
    <name type="common">Fruit fly</name>
    <dbReference type="NCBI Taxonomy" id="7230"/>
    <lineage>
        <taxon>Eukaryota</taxon>
        <taxon>Metazoa</taxon>
        <taxon>Ecdysozoa</taxon>
        <taxon>Arthropoda</taxon>
        <taxon>Hexapoda</taxon>
        <taxon>Insecta</taxon>
        <taxon>Pterygota</taxon>
        <taxon>Neoptera</taxon>
        <taxon>Endopterygota</taxon>
        <taxon>Diptera</taxon>
        <taxon>Brachycera</taxon>
        <taxon>Muscomorpha</taxon>
        <taxon>Ephydroidea</taxon>
        <taxon>Drosophilidae</taxon>
        <taxon>Drosophila</taxon>
    </lineage>
</organism>
<dbReference type="AlphaFoldDB" id="A0A0Q9XD22"/>
<protein>
    <submittedName>
        <fullName evidence="1">Uncharacterized protein</fullName>
    </submittedName>
</protein>
<name>A0A0Q9XD22_DROMO</name>
<dbReference type="EMBL" id="CH933809">
    <property type="protein sequence ID" value="KRG06181.1"/>
    <property type="molecule type" value="Genomic_DNA"/>
</dbReference>